<keyword evidence="3" id="KW-1185">Reference proteome</keyword>
<accession>A0A1G7AUG8</accession>
<dbReference type="EMBL" id="FNAV01000001">
    <property type="protein sequence ID" value="SDE18443.1"/>
    <property type="molecule type" value="Genomic_DNA"/>
</dbReference>
<protein>
    <recommendedName>
        <fullName evidence="4">Autotransporter domain-containing protein</fullName>
    </recommendedName>
</protein>
<dbReference type="Proteomes" id="UP000198994">
    <property type="component" value="Unassembled WGS sequence"/>
</dbReference>
<reference evidence="3" key="1">
    <citation type="submission" date="2016-10" db="EMBL/GenBank/DDBJ databases">
        <authorList>
            <person name="Varghese N."/>
            <person name="Submissions S."/>
        </authorList>
    </citation>
    <scope>NUCLEOTIDE SEQUENCE [LARGE SCALE GENOMIC DNA]</scope>
    <source>
        <strain evidence="3">DSM 10146</strain>
    </source>
</reference>
<dbReference type="Gene3D" id="2.40.128.130">
    <property type="entry name" value="Autotransporter beta-domain"/>
    <property type="match status" value="1"/>
</dbReference>
<evidence type="ECO:0008006" key="4">
    <source>
        <dbReference type="Google" id="ProtNLM"/>
    </source>
</evidence>
<gene>
    <name evidence="2" type="ORF">SAMN04488105_101384</name>
</gene>
<proteinExistence type="predicted"/>
<evidence type="ECO:0000313" key="2">
    <source>
        <dbReference type="EMBL" id="SDE18443.1"/>
    </source>
</evidence>
<evidence type="ECO:0000313" key="3">
    <source>
        <dbReference type="Proteomes" id="UP000198994"/>
    </source>
</evidence>
<dbReference type="SUPFAM" id="SSF103515">
    <property type="entry name" value="Autotransporter"/>
    <property type="match status" value="1"/>
</dbReference>
<organism evidence="2 3">
    <name type="scientific">Salipiger thiooxidans</name>
    <dbReference type="NCBI Taxonomy" id="282683"/>
    <lineage>
        <taxon>Bacteria</taxon>
        <taxon>Pseudomonadati</taxon>
        <taxon>Pseudomonadota</taxon>
        <taxon>Alphaproteobacteria</taxon>
        <taxon>Rhodobacterales</taxon>
        <taxon>Roseobacteraceae</taxon>
        <taxon>Salipiger</taxon>
    </lineage>
</organism>
<evidence type="ECO:0000256" key="1">
    <source>
        <dbReference type="SAM" id="SignalP"/>
    </source>
</evidence>
<feature type="chain" id="PRO_5011701001" description="Autotransporter domain-containing protein" evidence="1">
    <location>
        <begin position="24"/>
        <end position="302"/>
    </location>
</feature>
<name>A0A1G7AUG8_9RHOB</name>
<dbReference type="AlphaFoldDB" id="A0A1G7AUG8"/>
<dbReference type="OrthoDB" id="7818614at2"/>
<sequence length="302" mass="32818">MHVLSGRIHLVIALLLLPVQAAADDADLRDALKLGASTTLSADITAHEAALGNVMDGFGHVNLYGNGLYLASRSRESMARGWAALSVREYHDDPSGVASRLMMGYDFPLLQHSRLGFSAGFAKANLDTGREIESRSFSFGPYLKTRIGDKLKLKSWMNVAQPVYRYSGGSTRAMRVGGGTKATLSDRIGGIKMSSSAALSMSHQFTPSAGSLDGFEISNLYSSISARATLNPDGHFKPYFDVGVTQGYWRNDSSFGDYSTPRFATGFQWSHKKRSLTLQIDGSHVFDPTLPVALTSNFRLSF</sequence>
<keyword evidence="1" id="KW-0732">Signal</keyword>
<feature type="signal peptide" evidence="1">
    <location>
        <begin position="1"/>
        <end position="23"/>
    </location>
</feature>
<dbReference type="RefSeq" id="WP_089954705.1">
    <property type="nucleotide sequence ID" value="NZ_FNAV01000001.1"/>
</dbReference>
<dbReference type="InterPro" id="IPR036709">
    <property type="entry name" value="Autotransporte_beta_dom_sf"/>
</dbReference>